<dbReference type="EMBL" id="QKRX01000002">
    <property type="protein sequence ID" value="RAU19390.1"/>
    <property type="molecule type" value="Genomic_DNA"/>
</dbReference>
<feature type="transmembrane region" description="Helical" evidence="1">
    <location>
        <begin position="7"/>
        <end position="27"/>
    </location>
</feature>
<dbReference type="RefSeq" id="WP_112157661.1">
    <property type="nucleotide sequence ID" value="NZ_QKRX01000002.1"/>
</dbReference>
<evidence type="ECO:0000313" key="2">
    <source>
        <dbReference type="EMBL" id="RAU19390.1"/>
    </source>
</evidence>
<keyword evidence="1" id="KW-0812">Transmembrane</keyword>
<comment type="caution">
    <text evidence="2">The sequence shown here is derived from an EMBL/GenBank/DDBJ whole genome shotgun (WGS) entry which is preliminary data.</text>
</comment>
<protein>
    <submittedName>
        <fullName evidence="2">Uncharacterized protein</fullName>
    </submittedName>
</protein>
<reference evidence="2 3" key="1">
    <citation type="submission" date="2018-06" db="EMBL/GenBank/DDBJ databases">
        <title>Nitrincola tibetense sp. nov., isolated from Lake XuguoCo on Tibetan Plateau.</title>
        <authorList>
            <person name="Xing P."/>
        </authorList>
    </citation>
    <scope>NUCLEOTIDE SEQUENCE [LARGE SCALE GENOMIC DNA]</scope>
    <source>
        <strain evidence="3">xg18</strain>
    </source>
</reference>
<dbReference type="AlphaFoldDB" id="A0A364NQV7"/>
<organism evidence="2 3">
    <name type="scientific">Nitrincola tibetensis</name>
    <dbReference type="NCBI Taxonomy" id="2219697"/>
    <lineage>
        <taxon>Bacteria</taxon>
        <taxon>Pseudomonadati</taxon>
        <taxon>Pseudomonadota</taxon>
        <taxon>Gammaproteobacteria</taxon>
        <taxon>Oceanospirillales</taxon>
        <taxon>Oceanospirillaceae</taxon>
        <taxon>Nitrincola</taxon>
    </lineage>
</organism>
<keyword evidence="1" id="KW-0472">Membrane</keyword>
<keyword evidence="1" id="KW-1133">Transmembrane helix</keyword>
<evidence type="ECO:0000256" key="1">
    <source>
        <dbReference type="SAM" id="Phobius"/>
    </source>
</evidence>
<evidence type="ECO:0000313" key="3">
    <source>
        <dbReference type="Proteomes" id="UP000250744"/>
    </source>
</evidence>
<gene>
    <name evidence="2" type="ORF">DN062_03805</name>
</gene>
<proteinExistence type="predicted"/>
<dbReference type="Proteomes" id="UP000250744">
    <property type="component" value="Unassembled WGS sequence"/>
</dbReference>
<dbReference type="OrthoDB" id="8546435at2"/>
<name>A0A364NQV7_9GAMM</name>
<accession>A0A364NQV7</accession>
<sequence length="129" mass="14230">MAKSIKVLVFLVSVVFLGWLVLTYLVVKPFSTDLSVIGEGKPVVVLVHESYMPAGMEAMERLNQVRAVFESDIKFRVADLGTPDGKSFAALHDVFDGAMVLLDAQGEPVRITLVPESIVSLKQEIERLR</sequence>
<keyword evidence="3" id="KW-1185">Reference proteome</keyword>